<reference evidence="2" key="1">
    <citation type="submission" date="2020-05" db="EMBL/GenBank/DDBJ databases">
        <authorList>
            <person name="Rincon C."/>
            <person name="Sanders R I."/>
            <person name="Robbins C."/>
            <person name="Chaturvedi A."/>
        </authorList>
    </citation>
    <scope>NUCLEOTIDE SEQUENCE</scope>
    <source>
        <strain evidence="2">CHB12</strain>
    </source>
</reference>
<organism evidence="2 3">
    <name type="scientific">Rhizophagus irregularis</name>
    <dbReference type="NCBI Taxonomy" id="588596"/>
    <lineage>
        <taxon>Eukaryota</taxon>
        <taxon>Fungi</taxon>
        <taxon>Fungi incertae sedis</taxon>
        <taxon>Mucoromycota</taxon>
        <taxon>Glomeromycotina</taxon>
        <taxon>Glomeromycetes</taxon>
        <taxon>Glomerales</taxon>
        <taxon>Glomeraceae</taxon>
        <taxon>Rhizophagus</taxon>
    </lineage>
</organism>
<dbReference type="EMBL" id="CAGKOT010000009">
    <property type="protein sequence ID" value="CAB5353505.1"/>
    <property type="molecule type" value="Genomic_DNA"/>
</dbReference>
<name>A0A916E2W0_9GLOM</name>
<evidence type="ECO:0000313" key="3">
    <source>
        <dbReference type="Proteomes" id="UP000684084"/>
    </source>
</evidence>
<feature type="region of interest" description="Disordered" evidence="1">
    <location>
        <begin position="40"/>
        <end position="68"/>
    </location>
</feature>
<proteinExistence type="predicted"/>
<gene>
    <name evidence="2" type="ORF">CHRIB12_LOCUS5632</name>
</gene>
<protein>
    <submittedName>
        <fullName evidence="2">Uncharacterized protein</fullName>
    </submittedName>
</protein>
<evidence type="ECO:0000313" key="2">
    <source>
        <dbReference type="EMBL" id="CAB5353505.1"/>
    </source>
</evidence>
<feature type="compositionally biased region" description="Polar residues" evidence="1">
    <location>
        <begin position="40"/>
        <end position="50"/>
    </location>
</feature>
<accession>A0A916E2W0</accession>
<evidence type="ECO:0000256" key="1">
    <source>
        <dbReference type="SAM" id="MobiDB-lite"/>
    </source>
</evidence>
<dbReference type="AlphaFoldDB" id="A0A916E2W0"/>
<dbReference type="OrthoDB" id="2417533at2759"/>
<comment type="caution">
    <text evidence="2">The sequence shown here is derived from an EMBL/GenBank/DDBJ whole genome shotgun (WGS) entry which is preliminary data.</text>
</comment>
<dbReference type="Proteomes" id="UP000684084">
    <property type="component" value="Unassembled WGS sequence"/>
</dbReference>
<sequence>MFEEANKEIPNISTSYEMDSDATYTSRVFTFNNLSKSNNSPIVTSYSNSSEENDKDCQDSQLFDLEIS</sequence>